<accession>A0A174HNF8</accession>
<dbReference type="AlphaFoldDB" id="A0A174HNF8"/>
<dbReference type="EMBL" id="CYZE01000011">
    <property type="protein sequence ID" value="CUO75751.1"/>
    <property type="molecule type" value="Genomic_DNA"/>
</dbReference>
<reference evidence="1 2" key="1">
    <citation type="submission" date="2015-09" db="EMBL/GenBank/DDBJ databases">
        <authorList>
            <consortium name="Pathogen Informatics"/>
        </authorList>
    </citation>
    <scope>NUCLEOTIDE SEQUENCE [LARGE SCALE GENOMIC DNA]</scope>
    <source>
        <strain evidence="1 2">2789STDY5608850</strain>
    </source>
</reference>
<evidence type="ECO:0000313" key="2">
    <source>
        <dbReference type="Proteomes" id="UP000095651"/>
    </source>
</evidence>
<gene>
    <name evidence="1" type="ORF">ERS852407_03852</name>
</gene>
<organism evidence="1 2">
    <name type="scientific">Hungatella hathewayi</name>
    <dbReference type="NCBI Taxonomy" id="154046"/>
    <lineage>
        <taxon>Bacteria</taxon>
        <taxon>Bacillati</taxon>
        <taxon>Bacillota</taxon>
        <taxon>Clostridia</taxon>
        <taxon>Lachnospirales</taxon>
        <taxon>Lachnospiraceae</taxon>
        <taxon>Hungatella</taxon>
    </lineage>
</organism>
<dbReference type="Proteomes" id="UP000095651">
    <property type="component" value="Unassembled WGS sequence"/>
</dbReference>
<protein>
    <submittedName>
        <fullName evidence="1">Uncharacterized protein</fullName>
    </submittedName>
</protein>
<name>A0A174HNF8_9FIRM</name>
<evidence type="ECO:0000313" key="1">
    <source>
        <dbReference type="EMBL" id="CUO75751.1"/>
    </source>
</evidence>
<proteinExistence type="predicted"/>
<sequence>MTEIIGYVFCPKRKTGMCELLMKAAMHSCLFLQRISFSTVYPVQSS</sequence>